<dbReference type="AlphaFoldDB" id="A0AAV0XGT4"/>
<keyword evidence="3" id="KW-1185">Reference proteome</keyword>
<protein>
    <submittedName>
        <fullName evidence="2">Uncharacterized protein</fullName>
    </submittedName>
</protein>
<sequence>MINEDQNQTLSASKEEMLKVFAEFRAAKFYFPQEWEMPGSREHKPFFEAQPGHNHVQDTDEGIASDADRPMQRRYVSDAEILGLDRFGKTAAPTHQVYRKIQLPNYAGSAFRSAMAIVDARINYPLVLSAEDVAVDQIAVSQQTSSTPEFQTRPVKILQDDDRERSRWCSARKGSWSSELQEIGTADKEPEAKKGRRRRRTGVGPCGLWAVCFVAAPTRPTTLRSKIFKTLNKSAARREQLSSGRIKHFLYIW</sequence>
<feature type="region of interest" description="Disordered" evidence="1">
    <location>
        <begin position="179"/>
        <end position="201"/>
    </location>
</feature>
<evidence type="ECO:0000313" key="3">
    <source>
        <dbReference type="Proteomes" id="UP001160148"/>
    </source>
</evidence>
<dbReference type="EMBL" id="CARXXK010000004">
    <property type="protein sequence ID" value="CAI6366786.1"/>
    <property type="molecule type" value="Genomic_DNA"/>
</dbReference>
<organism evidence="2 3">
    <name type="scientific">Macrosiphum euphorbiae</name>
    <name type="common">potato aphid</name>
    <dbReference type="NCBI Taxonomy" id="13131"/>
    <lineage>
        <taxon>Eukaryota</taxon>
        <taxon>Metazoa</taxon>
        <taxon>Ecdysozoa</taxon>
        <taxon>Arthropoda</taxon>
        <taxon>Hexapoda</taxon>
        <taxon>Insecta</taxon>
        <taxon>Pterygota</taxon>
        <taxon>Neoptera</taxon>
        <taxon>Paraneoptera</taxon>
        <taxon>Hemiptera</taxon>
        <taxon>Sternorrhyncha</taxon>
        <taxon>Aphidomorpha</taxon>
        <taxon>Aphidoidea</taxon>
        <taxon>Aphididae</taxon>
        <taxon>Macrosiphini</taxon>
        <taxon>Macrosiphum</taxon>
    </lineage>
</organism>
<evidence type="ECO:0000256" key="1">
    <source>
        <dbReference type="SAM" id="MobiDB-lite"/>
    </source>
</evidence>
<reference evidence="2 3" key="1">
    <citation type="submission" date="2023-01" db="EMBL/GenBank/DDBJ databases">
        <authorList>
            <person name="Whitehead M."/>
        </authorList>
    </citation>
    <scope>NUCLEOTIDE SEQUENCE [LARGE SCALE GENOMIC DNA]</scope>
</reference>
<comment type="caution">
    <text evidence="2">The sequence shown here is derived from an EMBL/GenBank/DDBJ whole genome shotgun (WGS) entry which is preliminary data.</text>
</comment>
<dbReference type="Proteomes" id="UP001160148">
    <property type="component" value="Unassembled WGS sequence"/>
</dbReference>
<gene>
    <name evidence="2" type="ORF">MEUPH1_LOCUS21331</name>
</gene>
<evidence type="ECO:0000313" key="2">
    <source>
        <dbReference type="EMBL" id="CAI6366786.1"/>
    </source>
</evidence>
<proteinExistence type="predicted"/>
<accession>A0AAV0XGT4</accession>
<name>A0AAV0XGT4_9HEMI</name>